<proteinExistence type="predicted"/>
<dbReference type="SUPFAM" id="SSF46689">
    <property type="entry name" value="Homeodomain-like"/>
    <property type="match status" value="1"/>
</dbReference>
<dbReference type="GeneTree" id="ENSGT01150000287007"/>
<accession>A0A4W4GX68</accession>
<organism evidence="2 3">
    <name type="scientific">Electrophorus electricus</name>
    <name type="common">Electric eel</name>
    <name type="synonym">Gymnotus electricus</name>
    <dbReference type="NCBI Taxonomy" id="8005"/>
    <lineage>
        <taxon>Eukaryota</taxon>
        <taxon>Metazoa</taxon>
        <taxon>Chordata</taxon>
        <taxon>Craniata</taxon>
        <taxon>Vertebrata</taxon>
        <taxon>Euteleostomi</taxon>
        <taxon>Actinopterygii</taxon>
        <taxon>Neopterygii</taxon>
        <taxon>Teleostei</taxon>
        <taxon>Ostariophysi</taxon>
        <taxon>Gymnotiformes</taxon>
        <taxon>Gymnotoidei</taxon>
        <taxon>Gymnotidae</taxon>
        <taxon>Electrophorus</taxon>
    </lineage>
</organism>
<dbReference type="AlphaFoldDB" id="A0A4W4GX68"/>
<dbReference type="GO" id="GO:0003677">
    <property type="term" value="F:DNA binding"/>
    <property type="evidence" value="ECO:0007669"/>
    <property type="project" value="InterPro"/>
</dbReference>
<keyword evidence="3" id="KW-1185">Reference proteome</keyword>
<sequence length="187" mass="20773">MEKTKQHSKAIRDKTVEGHKADKTLSKDLGLLVSTVGNIIQKWNTYGTTVNLPRPGQPFKVSSRTEARLVRTIKADPRTRRELREDLMAVGTLVSINTISNVLHRNGLHSRRARKVPLLSKRHVKAGLKFAHDHLEDSEADWFKVLWSFVLTAPGAFGERMALHTTPRIPSLQSSMMVATSGCGAAS</sequence>
<dbReference type="STRING" id="8005.ENSEEEP00000042192"/>
<evidence type="ECO:0000313" key="2">
    <source>
        <dbReference type="Ensembl" id="ENSEEEP00000042192.2"/>
    </source>
</evidence>
<reference evidence="3" key="1">
    <citation type="journal article" date="2014" name="Science">
        <title>Nonhuman genetics. Genomic basis for the convergent evolution of electric organs.</title>
        <authorList>
            <person name="Gallant J.R."/>
            <person name="Traeger L.L."/>
            <person name="Volkening J.D."/>
            <person name="Moffett H."/>
            <person name="Chen P.H."/>
            <person name="Novina C.D."/>
            <person name="Phillips G.N.Jr."/>
            <person name="Anand R."/>
            <person name="Wells G.B."/>
            <person name="Pinch M."/>
            <person name="Guth R."/>
            <person name="Unguez G.A."/>
            <person name="Albert J.S."/>
            <person name="Zakon H.H."/>
            <person name="Samanta M.P."/>
            <person name="Sussman M.R."/>
        </authorList>
    </citation>
    <scope>NUCLEOTIDE SEQUENCE [LARGE SCALE GENOMIC DNA]</scope>
</reference>
<name>A0A4W4GX68_ELEEL</name>
<evidence type="ECO:0000313" key="3">
    <source>
        <dbReference type="Proteomes" id="UP000314983"/>
    </source>
</evidence>
<reference evidence="2" key="3">
    <citation type="submission" date="2020-05" db="EMBL/GenBank/DDBJ databases">
        <title>Electrophorus electricus (electric eel) genome, fEleEle1, primary haplotype.</title>
        <authorList>
            <person name="Myers G."/>
            <person name="Meyer A."/>
            <person name="Fedrigo O."/>
            <person name="Formenti G."/>
            <person name="Rhie A."/>
            <person name="Tracey A."/>
            <person name="Sims Y."/>
            <person name="Jarvis E.D."/>
        </authorList>
    </citation>
    <scope>NUCLEOTIDE SEQUENCE [LARGE SCALE GENOMIC DNA]</scope>
</reference>
<dbReference type="Proteomes" id="UP000314983">
    <property type="component" value="Chromosome 16"/>
</dbReference>
<dbReference type="Pfam" id="PF01498">
    <property type="entry name" value="HTH_Tnp_Tc3_2"/>
    <property type="match status" value="1"/>
</dbReference>
<reference evidence="3" key="2">
    <citation type="journal article" date="2017" name="Sci. Adv.">
        <title>A tail of two voltages: Proteomic comparison of the three electric organs of the electric eel.</title>
        <authorList>
            <person name="Traeger L.L."/>
            <person name="Sabat G."/>
            <person name="Barrett-Wilt G.A."/>
            <person name="Wells G.B."/>
            <person name="Sussman M.R."/>
        </authorList>
    </citation>
    <scope>NUCLEOTIDE SEQUENCE [LARGE SCALE GENOMIC DNA]</scope>
</reference>
<dbReference type="Gene3D" id="1.10.10.10">
    <property type="entry name" value="Winged helix-like DNA-binding domain superfamily/Winged helix DNA-binding domain"/>
    <property type="match status" value="1"/>
</dbReference>
<dbReference type="OMA" id="KNCIHGR"/>
<reference evidence="2" key="5">
    <citation type="submission" date="2025-09" db="UniProtKB">
        <authorList>
            <consortium name="Ensembl"/>
        </authorList>
    </citation>
    <scope>IDENTIFICATION</scope>
</reference>
<dbReference type="GO" id="GO:0015074">
    <property type="term" value="P:DNA integration"/>
    <property type="evidence" value="ECO:0007669"/>
    <property type="project" value="InterPro"/>
</dbReference>
<dbReference type="GO" id="GO:0006313">
    <property type="term" value="P:DNA transposition"/>
    <property type="evidence" value="ECO:0007669"/>
    <property type="project" value="InterPro"/>
</dbReference>
<evidence type="ECO:0000259" key="1">
    <source>
        <dbReference type="Pfam" id="PF01498"/>
    </source>
</evidence>
<dbReference type="Ensembl" id="ENSEEET00000042678.2">
    <property type="protein sequence ID" value="ENSEEEP00000042192.2"/>
    <property type="gene ID" value="ENSEEEG00000019930.2"/>
</dbReference>
<dbReference type="InterPro" id="IPR036388">
    <property type="entry name" value="WH-like_DNA-bd_sf"/>
</dbReference>
<protein>
    <recommendedName>
        <fullName evidence="1">Transposase Tc1-like domain-containing protein</fullName>
    </recommendedName>
</protein>
<dbReference type="InterPro" id="IPR002492">
    <property type="entry name" value="Transposase_Tc1-like"/>
</dbReference>
<dbReference type="InterPro" id="IPR009057">
    <property type="entry name" value="Homeodomain-like_sf"/>
</dbReference>
<feature type="domain" description="Transposase Tc1-like" evidence="1">
    <location>
        <begin position="67"/>
        <end position="135"/>
    </location>
</feature>
<reference evidence="2" key="4">
    <citation type="submission" date="2025-08" db="UniProtKB">
        <authorList>
            <consortium name="Ensembl"/>
        </authorList>
    </citation>
    <scope>IDENTIFICATION</scope>
</reference>